<reference evidence="1" key="1">
    <citation type="journal article" date="2014" name="Front. Microbiol.">
        <title>High frequency of phylogenetically diverse reductive dehalogenase-homologous genes in deep subseafloor sedimentary metagenomes.</title>
        <authorList>
            <person name="Kawai M."/>
            <person name="Futagami T."/>
            <person name="Toyoda A."/>
            <person name="Takaki Y."/>
            <person name="Nishi S."/>
            <person name="Hori S."/>
            <person name="Arai W."/>
            <person name="Tsubouchi T."/>
            <person name="Morono Y."/>
            <person name="Uchiyama I."/>
            <person name="Ito T."/>
            <person name="Fujiyama A."/>
            <person name="Inagaki F."/>
            <person name="Takami H."/>
        </authorList>
    </citation>
    <scope>NUCLEOTIDE SEQUENCE</scope>
    <source>
        <strain evidence="1">Expedition CK06-06</strain>
    </source>
</reference>
<proteinExistence type="predicted"/>
<feature type="non-terminal residue" evidence="1">
    <location>
        <position position="1"/>
    </location>
</feature>
<organism evidence="1">
    <name type="scientific">marine sediment metagenome</name>
    <dbReference type="NCBI Taxonomy" id="412755"/>
    <lineage>
        <taxon>unclassified sequences</taxon>
        <taxon>metagenomes</taxon>
        <taxon>ecological metagenomes</taxon>
    </lineage>
</organism>
<accession>X0XM28</accession>
<evidence type="ECO:0008006" key="2">
    <source>
        <dbReference type="Google" id="ProtNLM"/>
    </source>
</evidence>
<name>X0XM28_9ZZZZ</name>
<comment type="caution">
    <text evidence="1">The sequence shown here is derived from an EMBL/GenBank/DDBJ whole genome shotgun (WGS) entry which is preliminary data.</text>
</comment>
<sequence>NLTIRHSLQKDPSLYSRPLPDPVFGSDHAAGSKSWLVVDGEIVDEPGSTDGKPWTSATTPWQREHYTEAFQFVDLGQVREIRKMTWLSGDANHSWFVDVFASEDGETFAAVPGLSGVDHFKKWGWRDFPVEKPFTARVIKFRYRTGGKKENIIRFPAELGIYDGVADEVVALPEVGPTVEKETLLLEVPPHSFAVRSLRFQKPVDAGAYLMGLSVAGGGPEMLSYRHVFSA</sequence>
<feature type="non-terminal residue" evidence="1">
    <location>
        <position position="231"/>
    </location>
</feature>
<protein>
    <recommendedName>
        <fullName evidence="2">F5/8 type C domain-containing protein</fullName>
    </recommendedName>
</protein>
<evidence type="ECO:0000313" key="1">
    <source>
        <dbReference type="EMBL" id="GAG44225.1"/>
    </source>
</evidence>
<gene>
    <name evidence="1" type="ORF">S01H1_78233</name>
</gene>
<dbReference type="AlphaFoldDB" id="X0XM28"/>
<dbReference type="EMBL" id="BARS01052635">
    <property type="protein sequence ID" value="GAG44225.1"/>
    <property type="molecule type" value="Genomic_DNA"/>
</dbReference>